<evidence type="ECO:0000313" key="2">
    <source>
        <dbReference type="EMBL" id="GAA3172683.1"/>
    </source>
</evidence>
<comment type="caution">
    <text evidence="2">The sequence shown here is derived from an EMBL/GenBank/DDBJ whole genome shotgun (WGS) entry which is preliminary data.</text>
</comment>
<name>A0ABP6PA99_9ACTN</name>
<dbReference type="Proteomes" id="UP001501866">
    <property type="component" value="Unassembled WGS sequence"/>
</dbReference>
<sequence length="93" mass="10091">MLAALRTLITDALAGTAEDMSEEGCPLPEGLGATVAIGYDDQGVLHSLYGSQVRDSRRRTDHHDHHQGGRVTPPSQGLRHRRHAPTVARAWST</sequence>
<organism evidence="2 3">
    <name type="scientific">Streptomyces virens</name>
    <dbReference type="NCBI Taxonomy" id="285572"/>
    <lineage>
        <taxon>Bacteria</taxon>
        <taxon>Bacillati</taxon>
        <taxon>Actinomycetota</taxon>
        <taxon>Actinomycetes</taxon>
        <taxon>Kitasatosporales</taxon>
        <taxon>Streptomycetaceae</taxon>
        <taxon>Streptomyces</taxon>
    </lineage>
</organism>
<evidence type="ECO:0008006" key="4">
    <source>
        <dbReference type="Google" id="ProtNLM"/>
    </source>
</evidence>
<accession>A0ABP6PA99</accession>
<dbReference type="EMBL" id="BAAAUH010000012">
    <property type="protein sequence ID" value="GAA3172683.1"/>
    <property type="molecule type" value="Genomic_DNA"/>
</dbReference>
<evidence type="ECO:0000256" key="1">
    <source>
        <dbReference type="SAM" id="MobiDB-lite"/>
    </source>
</evidence>
<gene>
    <name evidence="2" type="ORF">GCM10010451_21860</name>
</gene>
<protein>
    <recommendedName>
        <fullName evidence="4">IclR-ED domain-containing protein</fullName>
    </recommendedName>
</protein>
<keyword evidence="3" id="KW-1185">Reference proteome</keyword>
<reference evidence="3" key="1">
    <citation type="journal article" date="2019" name="Int. J. Syst. Evol. Microbiol.">
        <title>The Global Catalogue of Microorganisms (GCM) 10K type strain sequencing project: providing services to taxonomists for standard genome sequencing and annotation.</title>
        <authorList>
            <consortium name="The Broad Institute Genomics Platform"/>
            <consortium name="The Broad Institute Genome Sequencing Center for Infectious Disease"/>
            <person name="Wu L."/>
            <person name="Ma J."/>
        </authorList>
    </citation>
    <scope>NUCLEOTIDE SEQUENCE [LARGE SCALE GENOMIC DNA]</scope>
    <source>
        <strain evidence="3">JCM 9095</strain>
    </source>
</reference>
<feature type="region of interest" description="Disordered" evidence="1">
    <location>
        <begin position="53"/>
        <end position="93"/>
    </location>
</feature>
<proteinExistence type="predicted"/>
<evidence type="ECO:0000313" key="3">
    <source>
        <dbReference type="Proteomes" id="UP001501866"/>
    </source>
</evidence>